<evidence type="ECO:0000313" key="2">
    <source>
        <dbReference type="EMBL" id="GAA4105350.1"/>
    </source>
</evidence>
<keyword evidence="3" id="KW-1185">Reference proteome</keyword>
<name>A0ABP7X6U7_9SPHI</name>
<dbReference type="RefSeq" id="WP_345107386.1">
    <property type="nucleotide sequence ID" value="NZ_BAABCV010000017.1"/>
</dbReference>
<feature type="domain" description="DUF5008" evidence="1">
    <location>
        <begin position="24"/>
        <end position="117"/>
    </location>
</feature>
<organism evidence="2 3">
    <name type="scientific">Mucilaginibacter panaciglaebae</name>
    <dbReference type="NCBI Taxonomy" id="502331"/>
    <lineage>
        <taxon>Bacteria</taxon>
        <taxon>Pseudomonadati</taxon>
        <taxon>Bacteroidota</taxon>
        <taxon>Sphingobacteriia</taxon>
        <taxon>Sphingobacteriales</taxon>
        <taxon>Sphingobacteriaceae</taxon>
        <taxon>Mucilaginibacter</taxon>
    </lineage>
</organism>
<dbReference type="Pfam" id="PF17164">
    <property type="entry name" value="DUF5122"/>
    <property type="match status" value="2"/>
</dbReference>
<dbReference type="Gene3D" id="2.60.40.10">
    <property type="entry name" value="Immunoglobulins"/>
    <property type="match status" value="1"/>
</dbReference>
<proteinExistence type="predicted"/>
<evidence type="ECO:0000313" key="3">
    <source>
        <dbReference type="Proteomes" id="UP001500841"/>
    </source>
</evidence>
<reference evidence="3" key="1">
    <citation type="journal article" date="2019" name="Int. J. Syst. Evol. Microbiol.">
        <title>The Global Catalogue of Microorganisms (GCM) 10K type strain sequencing project: providing services to taxonomists for standard genome sequencing and annotation.</title>
        <authorList>
            <consortium name="The Broad Institute Genomics Platform"/>
            <consortium name="The Broad Institute Genome Sequencing Center for Infectious Disease"/>
            <person name="Wu L."/>
            <person name="Ma J."/>
        </authorList>
    </citation>
    <scope>NUCLEOTIDE SEQUENCE [LARGE SCALE GENOMIC DNA]</scope>
    <source>
        <strain evidence="3">JCM 17085</strain>
    </source>
</reference>
<dbReference type="InterPro" id="IPR013431">
    <property type="entry name" value="Delta_60_rpt"/>
</dbReference>
<dbReference type="InterPro" id="IPR013783">
    <property type="entry name" value="Ig-like_fold"/>
</dbReference>
<accession>A0ABP7X6U7</accession>
<dbReference type="Gene3D" id="2.80.10.50">
    <property type="match status" value="2"/>
</dbReference>
<sequence length="540" mass="58190">MKLKYTGLLMIAAGLFVSSCKKPQQIFNNPYADAKAPLGISTDPQQIPVPSSGSPGTIVSIAATGLEAYKGKLDFLFNGQKGTIKEITSTGIKVEVPGNASSGITAFVVDGQLVFGPRFTVLGKVNLDPTYNNPTGATGANAFVVKAFPVPNTTQMIIVGNFDNYNNQGLVIKTNRIVRTFADGSWDRSFQVGAGANAPIYDIAQVGPYYYVVGDFTAYAQQSGNVSRIAKIQTNGLIDTMQVTTYLLRTKYVPTFNVGFTGGTVTHIYPVGTNKMVVTGNFEYLTTRNYAANTYDAKDSTVVDSTAVRQLARLNDDGTLDKTWRFDENKPGYKNHPGASLSGANGPINTIMHADGKILVYGRFTTFDDAAAPAMIRLNPDGKTRDNSFNIGTGPDQPIAFVSYNAVLNKYLVVGAFNNFNGKASQYMVRLNYDGSIDDTFTAKVFGGGIPVFAKLLDDGLAVINGSFRSYDGVIRNGFAVLNSTGGLQELYNNTGNVDGVILDIYETKSADNKRALLIMGSFSLFDNQPKNNIVRVTFE</sequence>
<evidence type="ECO:0000259" key="1">
    <source>
        <dbReference type="Pfam" id="PF16400"/>
    </source>
</evidence>
<dbReference type="PROSITE" id="PS51257">
    <property type="entry name" value="PROKAR_LIPOPROTEIN"/>
    <property type="match status" value="1"/>
</dbReference>
<protein>
    <recommendedName>
        <fullName evidence="1">DUF5008 domain-containing protein</fullName>
    </recommendedName>
</protein>
<comment type="caution">
    <text evidence="2">The sequence shown here is derived from an EMBL/GenBank/DDBJ whole genome shotgun (WGS) entry which is preliminary data.</text>
</comment>
<dbReference type="Pfam" id="PF16400">
    <property type="entry name" value="DUF5008"/>
    <property type="match status" value="1"/>
</dbReference>
<dbReference type="Proteomes" id="UP001500841">
    <property type="component" value="Unassembled WGS sequence"/>
</dbReference>
<dbReference type="InterPro" id="IPR032175">
    <property type="entry name" value="DUF5008"/>
</dbReference>
<gene>
    <name evidence="2" type="ORF">GCM10022392_34000</name>
</gene>
<dbReference type="EMBL" id="BAABCV010000017">
    <property type="protein sequence ID" value="GAA4105350.1"/>
    <property type="molecule type" value="Genomic_DNA"/>
</dbReference>